<comment type="caution">
    <text evidence="1">The sequence shown here is derived from an EMBL/GenBank/DDBJ whole genome shotgun (WGS) entry which is preliminary data.</text>
</comment>
<organism evidence="1 2">
    <name type="scientific">Ameca splendens</name>
    <dbReference type="NCBI Taxonomy" id="208324"/>
    <lineage>
        <taxon>Eukaryota</taxon>
        <taxon>Metazoa</taxon>
        <taxon>Chordata</taxon>
        <taxon>Craniata</taxon>
        <taxon>Vertebrata</taxon>
        <taxon>Euteleostomi</taxon>
        <taxon>Actinopterygii</taxon>
        <taxon>Neopterygii</taxon>
        <taxon>Teleostei</taxon>
        <taxon>Neoteleostei</taxon>
        <taxon>Acanthomorphata</taxon>
        <taxon>Ovalentaria</taxon>
        <taxon>Atherinomorphae</taxon>
        <taxon>Cyprinodontiformes</taxon>
        <taxon>Goodeidae</taxon>
        <taxon>Ameca</taxon>
    </lineage>
</organism>
<keyword evidence="2" id="KW-1185">Reference proteome</keyword>
<evidence type="ECO:0000313" key="1">
    <source>
        <dbReference type="EMBL" id="MEQ2297268.1"/>
    </source>
</evidence>
<proteinExistence type="predicted"/>
<protein>
    <submittedName>
        <fullName evidence="1">Uncharacterized protein</fullName>
    </submittedName>
</protein>
<sequence length="69" mass="7625">MSMEKRNRGKGSRRGGWQSFHLTASYTMTEVEYEQIPGLHLQDLLLLKVLQAAALRCESGSPGMACRAG</sequence>
<dbReference type="Proteomes" id="UP001469553">
    <property type="component" value="Unassembled WGS sequence"/>
</dbReference>
<reference evidence="1 2" key="1">
    <citation type="submission" date="2021-06" db="EMBL/GenBank/DDBJ databases">
        <authorList>
            <person name="Palmer J.M."/>
        </authorList>
    </citation>
    <scope>NUCLEOTIDE SEQUENCE [LARGE SCALE GENOMIC DNA]</scope>
    <source>
        <strain evidence="1 2">AS_MEX2019</strain>
        <tissue evidence="1">Muscle</tissue>
    </source>
</reference>
<evidence type="ECO:0000313" key="2">
    <source>
        <dbReference type="Proteomes" id="UP001469553"/>
    </source>
</evidence>
<name>A0ABV0YTQ7_9TELE</name>
<accession>A0ABV0YTQ7</accession>
<gene>
    <name evidence="1" type="ORF">AMECASPLE_033115</name>
</gene>
<dbReference type="EMBL" id="JAHRIP010042043">
    <property type="protein sequence ID" value="MEQ2297268.1"/>
    <property type="molecule type" value="Genomic_DNA"/>
</dbReference>